<evidence type="ECO:0000313" key="3">
    <source>
        <dbReference type="EMBL" id="TWG27609.1"/>
    </source>
</evidence>
<keyword evidence="3" id="KW-0238">DNA-binding</keyword>
<organism evidence="3 4">
    <name type="scientific">Micromonospora palomenae</name>
    <dbReference type="NCBI Taxonomy" id="1461247"/>
    <lineage>
        <taxon>Bacteria</taxon>
        <taxon>Bacillati</taxon>
        <taxon>Actinomycetota</taxon>
        <taxon>Actinomycetes</taxon>
        <taxon>Micromonosporales</taxon>
        <taxon>Micromonosporaceae</taxon>
        <taxon>Micromonospora</taxon>
    </lineage>
</organism>
<dbReference type="OrthoDB" id="5509004at2"/>
<evidence type="ECO:0000313" key="4">
    <source>
        <dbReference type="Proteomes" id="UP000319927"/>
    </source>
</evidence>
<dbReference type="SMART" id="SM01043">
    <property type="entry name" value="BTAD"/>
    <property type="match status" value="1"/>
</dbReference>
<reference evidence="3 4" key="1">
    <citation type="submission" date="2019-06" db="EMBL/GenBank/DDBJ databases">
        <title>Sequencing the genomes of 1000 actinobacteria strains.</title>
        <authorList>
            <person name="Klenk H.-P."/>
        </authorList>
    </citation>
    <scope>NUCLEOTIDE SEQUENCE [LARGE SCALE GENOMIC DNA]</scope>
    <source>
        <strain evidence="3 4">DSM 102131</strain>
    </source>
</reference>
<dbReference type="PANTHER" id="PTHR35807">
    <property type="entry name" value="TRANSCRIPTIONAL REGULATOR REDD-RELATED"/>
    <property type="match status" value="1"/>
</dbReference>
<dbReference type="Gene3D" id="1.10.10.10">
    <property type="entry name" value="Winged helix-like DNA-binding domain superfamily/Winged helix DNA-binding domain"/>
    <property type="match status" value="1"/>
</dbReference>
<comment type="caution">
    <text evidence="3">The sequence shown here is derived from an EMBL/GenBank/DDBJ whole genome shotgun (WGS) entry which is preliminary data.</text>
</comment>
<dbReference type="SUPFAM" id="SSF48452">
    <property type="entry name" value="TPR-like"/>
    <property type="match status" value="1"/>
</dbReference>
<dbReference type="AlphaFoldDB" id="A0A561WUS9"/>
<dbReference type="Pfam" id="PF03704">
    <property type="entry name" value="BTAD"/>
    <property type="match status" value="1"/>
</dbReference>
<feature type="compositionally biased region" description="Pro residues" evidence="1">
    <location>
        <begin position="321"/>
        <end position="331"/>
    </location>
</feature>
<dbReference type="GO" id="GO:0003677">
    <property type="term" value="F:DNA binding"/>
    <property type="evidence" value="ECO:0007669"/>
    <property type="project" value="UniProtKB-KW"/>
</dbReference>
<dbReference type="EMBL" id="VIXA01000001">
    <property type="protein sequence ID" value="TWG27609.1"/>
    <property type="molecule type" value="Genomic_DNA"/>
</dbReference>
<evidence type="ECO:0000256" key="1">
    <source>
        <dbReference type="SAM" id="MobiDB-lite"/>
    </source>
</evidence>
<dbReference type="InterPro" id="IPR005158">
    <property type="entry name" value="BTAD"/>
</dbReference>
<name>A0A561WUS9_9ACTN</name>
<dbReference type="InterPro" id="IPR011990">
    <property type="entry name" value="TPR-like_helical_dom_sf"/>
</dbReference>
<gene>
    <name evidence="3" type="ORF">FHX75_11757</name>
</gene>
<dbReference type="InterPro" id="IPR036388">
    <property type="entry name" value="WH-like_DNA-bd_sf"/>
</dbReference>
<accession>A0A561WUS9</accession>
<dbReference type="Gene3D" id="1.25.40.10">
    <property type="entry name" value="Tetratricopeptide repeat domain"/>
    <property type="match status" value="1"/>
</dbReference>
<sequence>MVPRCRESIVNCDKSIRLSTAEGGTPQPVSDAEPTVRLLLLGGFRLLHSRRPVVVPRGLQRTIALIGLRPGATRAQLAGLLWPEVPEERALSSLRTALWRLRRDPSCPVITDGDTVRLHPMVDVDVDELARADARVSQGGDPRPAAAVLAAGRHDLLPGWYDDWVLLERERLRQLRLHLLDEMARAHLRAGEHGEALQAALEAMTAEPLRETPHRLVVQTHLAEGNAYEALHAYFVYRDLLRRELQLEPSAAMRALISEVLASHDRPRQAPAQPARGVPRLVPGPPGDRATVRAHPGPPNLLPAPTAGHPPARAPLLRGPVPAPSTRPDPAPVAGDGGVTRGPARSQDDGVAVRAPLAGTCHPAQPGVPPFGPGDRSRKDARRPSSRP</sequence>
<protein>
    <submittedName>
        <fullName evidence="3">DNA-binding SARP family transcriptional activator</fullName>
    </submittedName>
</protein>
<evidence type="ECO:0000259" key="2">
    <source>
        <dbReference type="SMART" id="SM01043"/>
    </source>
</evidence>
<proteinExistence type="predicted"/>
<feature type="compositionally biased region" description="Basic residues" evidence="1">
    <location>
        <begin position="379"/>
        <end position="388"/>
    </location>
</feature>
<dbReference type="Proteomes" id="UP000319927">
    <property type="component" value="Unassembled WGS sequence"/>
</dbReference>
<feature type="domain" description="Bacterial transcriptional activator" evidence="2">
    <location>
        <begin position="124"/>
        <end position="261"/>
    </location>
</feature>
<dbReference type="InterPro" id="IPR051677">
    <property type="entry name" value="AfsR-DnrI-RedD_regulator"/>
</dbReference>
<keyword evidence="4" id="KW-1185">Reference proteome</keyword>
<feature type="region of interest" description="Disordered" evidence="1">
    <location>
        <begin position="264"/>
        <end position="388"/>
    </location>
</feature>